<feature type="coiled-coil region" evidence="1">
    <location>
        <begin position="155"/>
        <end position="189"/>
    </location>
</feature>
<dbReference type="VEuPathDB" id="GiardiaDB:SS50377_25547"/>
<feature type="coiled-coil region" evidence="1">
    <location>
        <begin position="18"/>
        <end position="73"/>
    </location>
</feature>
<dbReference type="EMBL" id="KI546101">
    <property type="protein sequence ID" value="EST45096.1"/>
    <property type="molecule type" value="Genomic_DNA"/>
</dbReference>
<evidence type="ECO:0000313" key="4">
    <source>
        <dbReference type="Proteomes" id="UP000018208"/>
    </source>
</evidence>
<evidence type="ECO:0000313" key="3">
    <source>
        <dbReference type="EMBL" id="KAH0573427.1"/>
    </source>
</evidence>
<reference evidence="3" key="2">
    <citation type="submission" date="2020-12" db="EMBL/GenBank/DDBJ databases">
        <title>New Spironucleus salmonicida genome in near-complete chromosomes.</title>
        <authorList>
            <person name="Xu F."/>
            <person name="Kurt Z."/>
            <person name="Jimenez-Gonzalez A."/>
            <person name="Astvaldsson A."/>
            <person name="Andersson J.O."/>
            <person name="Svard S.G."/>
        </authorList>
    </citation>
    <scope>NUCLEOTIDE SEQUENCE</scope>
    <source>
        <strain evidence="3">ATCC 50377</strain>
    </source>
</reference>
<dbReference type="EMBL" id="AUWU02000005">
    <property type="protein sequence ID" value="KAH0573427.1"/>
    <property type="molecule type" value="Genomic_DNA"/>
</dbReference>
<keyword evidence="4" id="KW-1185">Reference proteome</keyword>
<evidence type="ECO:0000313" key="2">
    <source>
        <dbReference type="EMBL" id="EST45096.1"/>
    </source>
</evidence>
<organism evidence="2">
    <name type="scientific">Spironucleus salmonicida</name>
    <dbReference type="NCBI Taxonomy" id="348837"/>
    <lineage>
        <taxon>Eukaryota</taxon>
        <taxon>Metamonada</taxon>
        <taxon>Diplomonadida</taxon>
        <taxon>Hexamitidae</taxon>
        <taxon>Hexamitinae</taxon>
        <taxon>Spironucleus</taxon>
    </lineage>
</organism>
<evidence type="ECO:0000256" key="1">
    <source>
        <dbReference type="SAM" id="Coils"/>
    </source>
</evidence>
<accession>V6LN11</accession>
<sequence length="288" mass="33962">MNEKLCQMQLNLDLKYQLQKIACDNKLLAEQYEQLQDKHKNLQDVFNQQQTIISEQSELLNKVQKQKQKFKLQLEQINDPSLISNKDYQMYVQYHNFVKMLQNIKVSIPQIFKFKQQALNTSLNRLLQSVTRVNKSVIQKIYQLNQYRLSSNIIITQQQEKIDQLISKIDQLQNQDQLTQQKLQSLENRSLLNEKLVQKLLCELHSQINYGENNAAILNQQQKEDKLLNEKIVLNIQSQLAANLSFQQSVSNKDTNISDKYKQQLLNMTVQKDILINLVQKLFAKQQQ</sequence>
<protein>
    <submittedName>
        <fullName evidence="2">Uncharacterized protein</fullName>
    </submittedName>
</protein>
<dbReference type="Proteomes" id="UP000018208">
    <property type="component" value="Unassembled WGS sequence"/>
</dbReference>
<dbReference type="AlphaFoldDB" id="V6LN11"/>
<proteinExistence type="predicted"/>
<keyword evidence="1" id="KW-0175">Coiled coil</keyword>
<reference evidence="2 3" key="1">
    <citation type="journal article" date="2014" name="PLoS Genet.">
        <title>The Genome of Spironucleus salmonicida Highlights a Fish Pathogen Adapted to Fluctuating Environments.</title>
        <authorList>
            <person name="Xu F."/>
            <person name="Jerlstrom-Hultqvist J."/>
            <person name="Einarsson E."/>
            <person name="Astvaldsson A."/>
            <person name="Svard S.G."/>
            <person name="Andersson J.O."/>
        </authorList>
    </citation>
    <scope>NUCLEOTIDE SEQUENCE</scope>
    <source>
        <strain evidence="3">ATCC 50377</strain>
    </source>
</reference>
<gene>
    <name evidence="2" type="ORF">SS50377_15116</name>
    <name evidence="3" type="ORF">SS50377_25547</name>
</gene>
<name>V6LN11_9EUKA</name>